<name>A0A1G1XRJ2_9BACT</name>
<evidence type="ECO:0008006" key="3">
    <source>
        <dbReference type="Google" id="ProtNLM"/>
    </source>
</evidence>
<comment type="caution">
    <text evidence="1">The sequence shown here is derived from an EMBL/GenBank/DDBJ whole genome shotgun (WGS) entry which is preliminary data.</text>
</comment>
<evidence type="ECO:0000313" key="1">
    <source>
        <dbReference type="EMBL" id="OGY41947.1"/>
    </source>
</evidence>
<dbReference type="PANTHER" id="PTHR42702">
    <property type="entry name" value="NUCLEOTIDE PYROPHOSPHOHYDROLASE"/>
    <property type="match status" value="1"/>
</dbReference>
<accession>A0A1G1XRJ2</accession>
<dbReference type="Proteomes" id="UP000176498">
    <property type="component" value="Unassembled WGS sequence"/>
</dbReference>
<dbReference type="Gene3D" id="1.10.287.1080">
    <property type="entry name" value="MazG-like"/>
    <property type="match status" value="1"/>
</dbReference>
<organism evidence="1 2">
    <name type="scientific">Candidatus Buchananbacteria bacterium RBG_13_36_9</name>
    <dbReference type="NCBI Taxonomy" id="1797530"/>
    <lineage>
        <taxon>Bacteria</taxon>
        <taxon>Candidatus Buchananiibacteriota</taxon>
    </lineage>
</organism>
<sequence length="231" mass="27073">MIWDIYGVPDNRLYSNWDLLSNLERFTMWSLKGIRKGKIGEIKININQTNLPENITESYSDIFSKTGIKFNLLVSFAWFLALTNRLHIDLENQVWQRFPNLCSYCGQKPCNCTQWKEGKIKKVILSNQRPKTLSEFQIMFKEIYPPQNRTLEHAGVHLAEELGELSEALHLFQGTHKKKYFNQLEKEIADYFSCLMGVANSVDFDFAQSFYQLFPEKCHVCNQKVCVCNFF</sequence>
<reference evidence="1 2" key="1">
    <citation type="journal article" date="2016" name="Nat. Commun.">
        <title>Thousands of microbial genomes shed light on interconnected biogeochemical processes in an aquifer system.</title>
        <authorList>
            <person name="Anantharaman K."/>
            <person name="Brown C.T."/>
            <person name="Hug L.A."/>
            <person name="Sharon I."/>
            <person name="Castelle C.J."/>
            <person name="Probst A.J."/>
            <person name="Thomas B.C."/>
            <person name="Singh A."/>
            <person name="Wilkins M.J."/>
            <person name="Karaoz U."/>
            <person name="Brodie E.L."/>
            <person name="Williams K.H."/>
            <person name="Hubbard S.S."/>
            <person name="Banfield J.F."/>
        </authorList>
    </citation>
    <scope>NUCLEOTIDE SEQUENCE [LARGE SCALE GENOMIC DNA]</scope>
</reference>
<dbReference type="SUPFAM" id="SSF101386">
    <property type="entry name" value="all-alpha NTP pyrophosphatases"/>
    <property type="match status" value="1"/>
</dbReference>
<dbReference type="PANTHER" id="PTHR42702:SF1">
    <property type="entry name" value="REGULATORY PROTEIN FOR BETA-LACTAMASE"/>
    <property type="match status" value="1"/>
</dbReference>
<evidence type="ECO:0000313" key="2">
    <source>
        <dbReference type="Proteomes" id="UP000176498"/>
    </source>
</evidence>
<gene>
    <name evidence="1" type="ORF">A2Y82_05160</name>
</gene>
<proteinExistence type="predicted"/>
<protein>
    <recommendedName>
        <fullName evidence="3">NTP pyrophosphohydrolase MazG putative catalytic core domain-containing protein</fullName>
    </recommendedName>
</protein>
<dbReference type="EMBL" id="MHHZ01000011">
    <property type="protein sequence ID" value="OGY41947.1"/>
    <property type="molecule type" value="Genomic_DNA"/>
</dbReference>
<dbReference type="AlphaFoldDB" id="A0A1G1XRJ2"/>